<dbReference type="InterPro" id="IPR036010">
    <property type="entry name" value="2Fe-2S_ferredoxin-like_sf"/>
</dbReference>
<evidence type="ECO:0000256" key="1">
    <source>
        <dbReference type="ARBA" id="ARBA00023075"/>
    </source>
</evidence>
<dbReference type="RefSeq" id="WP_011494806.1">
    <property type="nucleotide sequence ID" value="NC_007954.1"/>
</dbReference>
<feature type="domain" description="2Fe-2S ferredoxin-type" evidence="3">
    <location>
        <begin position="298"/>
        <end position="348"/>
    </location>
</feature>
<dbReference type="InterPro" id="IPR005625">
    <property type="entry name" value="PepSY-ass_TM"/>
</dbReference>
<dbReference type="OrthoDB" id="9806195at2"/>
<dbReference type="Proteomes" id="UP000001982">
    <property type="component" value="Chromosome"/>
</dbReference>
<evidence type="ECO:0000313" key="5">
    <source>
        <dbReference type="Proteomes" id="UP000001982"/>
    </source>
</evidence>
<feature type="transmembrane region" description="Helical" evidence="2">
    <location>
        <begin position="12"/>
        <end position="33"/>
    </location>
</feature>
<dbReference type="GO" id="GO:0051536">
    <property type="term" value="F:iron-sulfur cluster binding"/>
    <property type="evidence" value="ECO:0007669"/>
    <property type="project" value="InterPro"/>
</dbReference>
<keyword evidence="2" id="KW-0812">Transmembrane</keyword>
<protein>
    <submittedName>
        <fullName evidence="4">Ferredoxin</fullName>
    </submittedName>
</protein>
<dbReference type="EMBL" id="CP000302">
    <property type="protein sequence ID" value="ABE53639.1"/>
    <property type="molecule type" value="Genomic_DNA"/>
</dbReference>
<evidence type="ECO:0000259" key="3">
    <source>
        <dbReference type="Pfam" id="PF00111"/>
    </source>
</evidence>
<evidence type="ECO:0000256" key="2">
    <source>
        <dbReference type="SAM" id="Phobius"/>
    </source>
</evidence>
<reference evidence="4 5" key="1">
    <citation type="submission" date="2006-03" db="EMBL/GenBank/DDBJ databases">
        <title>Complete sequence of Shewanella denitrificans OS217.</title>
        <authorList>
            <consortium name="US DOE Joint Genome Institute"/>
            <person name="Copeland A."/>
            <person name="Lucas S."/>
            <person name="Lapidus A."/>
            <person name="Barry K."/>
            <person name="Detter J.C."/>
            <person name="Glavina del Rio T."/>
            <person name="Hammon N."/>
            <person name="Israni S."/>
            <person name="Dalin E."/>
            <person name="Tice H."/>
            <person name="Pitluck S."/>
            <person name="Brettin T."/>
            <person name="Bruce D."/>
            <person name="Han C."/>
            <person name="Tapia R."/>
            <person name="Gilna P."/>
            <person name="Kiss H."/>
            <person name="Schmutz J."/>
            <person name="Larimer F."/>
            <person name="Land M."/>
            <person name="Hauser L."/>
            <person name="Kyrpides N."/>
            <person name="Lykidis A."/>
            <person name="Richardson P."/>
        </authorList>
    </citation>
    <scope>NUCLEOTIDE SEQUENCE [LARGE SCALE GENOMIC DNA]</scope>
    <source>
        <strain evidence="5">OS217 / ATCC BAA-1090 / DSM 15013</strain>
    </source>
</reference>
<name>Q12SD7_SHEDO</name>
<accession>Q12SD7</accession>
<dbReference type="InterPro" id="IPR012675">
    <property type="entry name" value="Beta-grasp_dom_sf"/>
</dbReference>
<keyword evidence="2" id="KW-1133">Transmembrane helix</keyword>
<feature type="transmembrane region" description="Helical" evidence="2">
    <location>
        <begin position="219"/>
        <end position="240"/>
    </location>
</feature>
<keyword evidence="5" id="KW-1185">Reference proteome</keyword>
<gene>
    <name evidence="4" type="ordered locus">Sden_0344</name>
</gene>
<dbReference type="Pfam" id="PF00111">
    <property type="entry name" value="Fer2"/>
    <property type="match status" value="1"/>
</dbReference>
<dbReference type="KEGG" id="sdn:Sden_0344"/>
<sequence length="378" mass="41999">MILSWQVLHRWLALIIGLQLLLWIVSGLALNLIPSSVFNTELHRKPIETSAISLVNPGQTKLASLSTLAAKLMDKHLVSIELTLLFDEPMYQVQLIDKGQLDGPHLAYYWAKDLNPVSLSLDNLSLLARNSYQANAENATSPASFAKPLLLPTEESGFQTQAPVYLVAVNDEAQTRIYLNGASGEVLAHKNSRSTIKQWLFMLHFMDYAPENGLTFNHLWIQIIALFSLLLGVSGTALVIKRLYQGHYSLKSPFSRWFGLSRQAASAQVIRVFDKQNTPLSRLSLESGALLTSLNHPKERIKTQCGGGGSCGLCMVRFMDTAPKPQEADIAKISRRKLEQGYRLSCQHDAADCQTLAPQQTEINIALTTRGQLNTWCD</sequence>
<dbReference type="AlphaFoldDB" id="Q12SD7"/>
<keyword evidence="1" id="KW-0830">Ubiquinone</keyword>
<evidence type="ECO:0000313" key="4">
    <source>
        <dbReference type="EMBL" id="ABE53639.1"/>
    </source>
</evidence>
<organism evidence="4 5">
    <name type="scientific">Shewanella denitrificans (strain OS217 / ATCC BAA-1090 / DSM 15013)</name>
    <dbReference type="NCBI Taxonomy" id="318161"/>
    <lineage>
        <taxon>Bacteria</taxon>
        <taxon>Pseudomonadati</taxon>
        <taxon>Pseudomonadota</taxon>
        <taxon>Gammaproteobacteria</taxon>
        <taxon>Alteromonadales</taxon>
        <taxon>Shewanellaceae</taxon>
        <taxon>Shewanella</taxon>
    </lineage>
</organism>
<dbReference type="Pfam" id="PF03929">
    <property type="entry name" value="PepSY_TM"/>
    <property type="match status" value="1"/>
</dbReference>
<proteinExistence type="predicted"/>
<dbReference type="InterPro" id="IPR001041">
    <property type="entry name" value="2Fe-2S_ferredoxin-type"/>
</dbReference>
<dbReference type="SUPFAM" id="SSF54292">
    <property type="entry name" value="2Fe-2S ferredoxin-like"/>
    <property type="match status" value="1"/>
</dbReference>
<dbReference type="HOGENOM" id="CLU_066006_0_0_6"/>
<dbReference type="Gene3D" id="3.10.20.30">
    <property type="match status" value="1"/>
</dbReference>
<keyword evidence="2" id="KW-0472">Membrane</keyword>
<dbReference type="STRING" id="318161.Sden_0344"/>
<dbReference type="eggNOG" id="COG2871">
    <property type="taxonomic scope" value="Bacteria"/>
</dbReference>